<keyword evidence="3" id="KW-1185">Reference proteome</keyword>
<feature type="transmembrane region" description="Helical" evidence="1">
    <location>
        <begin position="89"/>
        <end position="109"/>
    </location>
</feature>
<feature type="transmembrane region" description="Helical" evidence="1">
    <location>
        <begin position="60"/>
        <end position="77"/>
    </location>
</feature>
<name>A0ABD3N2L3_9STRA</name>
<keyword evidence="1" id="KW-0472">Membrane</keyword>
<dbReference type="PANTHER" id="PTHR12242:SF48">
    <property type="entry name" value="FAR-17A_AIG1-LIKE PROTEIN"/>
    <property type="match status" value="1"/>
</dbReference>
<feature type="transmembrane region" description="Helical" evidence="1">
    <location>
        <begin position="121"/>
        <end position="146"/>
    </location>
</feature>
<feature type="transmembrane region" description="Helical" evidence="1">
    <location>
        <begin position="233"/>
        <end position="254"/>
    </location>
</feature>
<dbReference type="PANTHER" id="PTHR12242">
    <property type="entry name" value="OS02G0130600 PROTEIN-RELATED"/>
    <property type="match status" value="1"/>
</dbReference>
<proteinExistence type="predicted"/>
<evidence type="ECO:0000313" key="3">
    <source>
        <dbReference type="Proteomes" id="UP001530400"/>
    </source>
</evidence>
<comment type="caution">
    <text evidence="2">The sequence shown here is derived from an EMBL/GenBank/DDBJ whole genome shotgun (WGS) entry which is preliminary data.</text>
</comment>
<feature type="transmembrane region" description="Helical" evidence="1">
    <location>
        <begin position="158"/>
        <end position="178"/>
    </location>
</feature>
<gene>
    <name evidence="2" type="ORF">ACHAWO_008533</name>
</gene>
<evidence type="ECO:0000256" key="1">
    <source>
        <dbReference type="SAM" id="Phobius"/>
    </source>
</evidence>
<accession>A0ABD3N2L3</accession>
<dbReference type="Proteomes" id="UP001530400">
    <property type="component" value="Unassembled WGS sequence"/>
</dbReference>
<dbReference type="EMBL" id="JALLPJ020001313">
    <property type="protein sequence ID" value="KAL3770308.1"/>
    <property type="molecule type" value="Genomic_DNA"/>
</dbReference>
<dbReference type="AlphaFoldDB" id="A0ABD3N2L3"/>
<organism evidence="2 3">
    <name type="scientific">Cyclotella atomus</name>
    <dbReference type="NCBI Taxonomy" id="382360"/>
    <lineage>
        <taxon>Eukaryota</taxon>
        <taxon>Sar</taxon>
        <taxon>Stramenopiles</taxon>
        <taxon>Ochrophyta</taxon>
        <taxon>Bacillariophyta</taxon>
        <taxon>Coscinodiscophyceae</taxon>
        <taxon>Thalassiosirophycidae</taxon>
        <taxon>Stephanodiscales</taxon>
        <taxon>Stephanodiscaceae</taxon>
        <taxon>Cyclotella</taxon>
    </lineage>
</organism>
<keyword evidence="1" id="KW-0812">Transmembrane</keyword>
<keyword evidence="1" id="KW-1133">Transmembrane helix</keyword>
<protein>
    <submittedName>
        <fullName evidence="2">Uncharacterized protein</fullName>
    </submittedName>
</protein>
<evidence type="ECO:0000313" key="2">
    <source>
        <dbReference type="EMBL" id="KAL3770308.1"/>
    </source>
</evidence>
<reference evidence="2 3" key="1">
    <citation type="submission" date="2024-10" db="EMBL/GenBank/DDBJ databases">
        <title>Updated reference genomes for cyclostephanoid diatoms.</title>
        <authorList>
            <person name="Roberts W.R."/>
            <person name="Alverson A.J."/>
        </authorList>
    </citation>
    <scope>NUCLEOTIDE SEQUENCE [LARGE SCALE GENOMIC DNA]</scope>
    <source>
        <strain evidence="2 3">AJA010-31</strain>
    </source>
</reference>
<feature type="transmembrane region" description="Helical" evidence="1">
    <location>
        <begin position="185"/>
        <end position="204"/>
    </location>
</feature>
<sequence>MNYLQTGLANARQELKSPMFDRTEPSRSDNLLSETDSTPSIDITKTFSSKPHYITIPVKLFLLTWVLAMLGVSISSYEYPSFWLAYLTNWGWTFTCAYFVFSLGTALYLMRFGEEGKASDVFVKVTWALFAIVLPAEIVIAGLYWSLLFSGYSSYTNIMLHGVGVILILIDGFIINRAPLRMKQFVLYETFAVAYTLWSIIFSYSDLTNPWQEAGYQDDDAIYPPLRWKTNTISVIVLCAILFLVVNPAVFLVCRWISRMLPMRLGETESKNDEVELADADHIDQFVVDSER</sequence>